<evidence type="ECO:0000256" key="12">
    <source>
        <dbReference type="ARBA" id="ARBA00022967"/>
    </source>
</evidence>
<dbReference type="GO" id="GO:0008564">
    <property type="term" value="F:protein-exporting ATPase activity"/>
    <property type="evidence" value="ECO:0007669"/>
    <property type="project" value="UniProtKB-EC"/>
</dbReference>
<dbReference type="GO" id="GO:0030254">
    <property type="term" value="P:protein secretion by the type III secretion system"/>
    <property type="evidence" value="ECO:0007669"/>
    <property type="project" value="InterPro"/>
</dbReference>
<dbReference type="SMART" id="SM00382">
    <property type="entry name" value="AAA"/>
    <property type="match status" value="1"/>
</dbReference>
<protein>
    <recommendedName>
        <fullName evidence="4">Flagellum-specific ATP synthase</fullName>
        <ecNumber evidence="3">7.1.2.2</ecNumber>
    </recommendedName>
</protein>
<dbReference type="GO" id="GO:0005737">
    <property type="term" value="C:cytoplasm"/>
    <property type="evidence" value="ECO:0007669"/>
    <property type="project" value="UniProtKB-SubCell"/>
</dbReference>
<feature type="domain" description="AAA+ ATPase" evidence="17">
    <location>
        <begin position="183"/>
        <end position="367"/>
    </location>
</feature>
<dbReference type="SUPFAM" id="SSF52540">
    <property type="entry name" value="P-loop containing nucleoside triphosphate hydrolases"/>
    <property type="match status" value="1"/>
</dbReference>
<dbReference type="CDD" id="cd01136">
    <property type="entry name" value="ATPase_flagellum-secretory_path_III"/>
    <property type="match status" value="1"/>
</dbReference>
<dbReference type="Gene3D" id="3.40.50.12240">
    <property type="match status" value="1"/>
</dbReference>
<keyword evidence="18" id="KW-0282">Flagellum</keyword>
<evidence type="ECO:0000256" key="2">
    <source>
        <dbReference type="ARBA" id="ARBA00008936"/>
    </source>
</evidence>
<dbReference type="CDD" id="cd18117">
    <property type="entry name" value="ATP-synt_flagellum-secretory_path_III_N"/>
    <property type="match status" value="1"/>
</dbReference>
<keyword evidence="13" id="KW-0406">Ion transport</keyword>
<dbReference type="Pfam" id="PF00006">
    <property type="entry name" value="ATP-synt_ab"/>
    <property type="match status" value="1"/>
</dbReference>
<dbReference type="GO" id="GO:0005524">
    <property type="term" value="F:ATP binding"/>
    <property type="evidence" value="ECO:0007669"/>
    <property type="project" value="UniProtKB-KW"/>
</dbReference>
<dbReference type="GO" id="GO:0016887">
    <property type="term" value="F:ATP hydrolysis activity"/>
    <property type="evidence" value="ECO:0007669"/>
    <property type="project" value="InterPro"/>
</dbReference>
<dbReference type="InterPro" id="IPR020003">
    <property type="entry name" value="ATPase_a/bsu_AS"/>
</dbReference>
<evidence type="ECO:0000256" key="5">
    <source>
        <dbReference type="ARBA" id="ARBA00022448"/>
    </source>
</evidence>
<evidence type="ECO:0000256" key="8">
    <source>
        <dbReference type="ARBA" id="ARBA00022781"/>
    </source>
</evidence>
<evidence type="ECO:0000256" key="14">
    <source>
        <dbReference type="ARBA" id="ARBA00023225"/>
    </source>
</evidence>
<accession>A0A853JGB8</accession>
<evidence type="ECO:0000256" key="15">
    <source>
        <dbReference type="ARBA" id="ARBA00023310"/>
    </source>
</evidence>
<keyword evidence="8" id="KW-0375">Hydrogen ion transport</keyword>
<evidence type="ECO:0000256" key="10">
    <source>
        <dbReference type="ARBA" id="ARBA00022840"/>
    </source>
</evidence>
<dbReference type="InterPro" id="IPR040627">
    <property type="entry name" value="T3SS_ATPase_C"/>
</dbReference>
<evidence type="ECO:0000313" key="19">
    <source>
        <dbReference type="Proteomes" id="UP000578091"/>
    </source>
</evidence>
<dbReference type="NCBIfam" id="TIGR01026">
    <property type="entry name" value="fliI_yscN"/>
    <property type="match status" value="1"/>
</dbReference>
<dbReference type="AlphaFoldDB" id="A0A853JGB8"/>
<evidence type="ECO:0000256" key="13">
    <source>
        <dbReference type="ARBA" id="ARBA00023065"/>
    </source>
</evidence>
<keyword evidence="10" id="KW-0067">ATP-binding</keyword>
<dbReference type="GO" id="GO:0046933">
    <property type="term" value="F:proton-transporting ATP synthase activity, rotational mechanism"/>
    <property type="evidence" value="ECO:0007669"/>
    <property type="project" value="TreeGrafter"/>
</dbReference>
<dbReference type="FunFam" id="3.40.50.12240:FF:000002">
    <property type="entry name" value="Flagellum-specific ATP synthase FliI"/>
    <property type="match status" value="1"/>
</dbReference>
<dbReference type="RefSeq" id="WP_180679662.1">
    <property type="nucleotide sequence ID" value="NZ_JACCKA010000087.1"/>
</dbReference>
<evidence type="ECO:0000259" key="17">
    <source>
        <dbReference type="SMART" id="SM00382"/>
    </source>
</evidence>
<keyword evidence="14" id="KW-1006">Bacterial flagellum protein export</keyword>
<evidence type="ECO:0000256" key="11">
    <source>
        <dbReference type="ARBA" id="ARBA00022927"/>
    </source>
</evidence>
<evidence type="ECO:0000256" key="3">
    <source>
        <dbReference type="ARBA" id="ARBA00012473"/>
    </source>
</evidence>
<comment type="catalytic activity">
    <reaction evidence="16">
        <text>ATP + H2O + cellular proteinSide 1 = ADP + phosphate + cellular proteinSide 2.</text>
        <dbReference type="EC" id="7.4.2.8"/>
    </reaction>
</comment>
<dbReference type="NCBIfam" id="TIGR03496">
    <property type="entry name" value="FliI_clade1"/>
    <property type="match status" value="1"/>
</dbReference>
<evidence type="ECO:0000256" key="9">
    <source>
        <dbReference type="ARBA" id="ARBA00022795"/>
    </source>
</evidence>
<keyword evidence="11" id="KW-0653">Protein transport</keyword>
<gene>
    <name evidence="18" type="primary">fliI</name>
    <name evidence="18" type="ORF">H0E84_16065</name>
</gene>
<dbReference type="EMBL" id="JACCKA010000087">
    <property type="protein sequence ID" value="NZA27895.1"/>
    <property type="molecule type" value="Genomic_DNA"/>
</dbReference>
<organism evidence="18 19">
    <name type="scientific">Luteimonas salinisoli</name>
    <dbReference type="NCBI Taxonomy" id="2752307"/>
    <lineage>
        <taxon>Bacteria</taxon>
        <taxon>Pseudomonadati</taxon>
        <taxon>Pseudomonadota</taxon>
        <taxon>Gammaproteobacteria</taxon>
        <taxon>Lysobacterales</taxon>
        <taxon>Lysobacteraceae</taxon>
        <taxon>Luteimonas</taxon>
    </lineage>
</organism>
<dbReference type="GO" id="GO:0044780">
    <property type="term" value="P:bacterial-type flagellum assembly"/>
    <property type="evidence" value="ECO:0007669"/>
    <property type="project" value="InterPro"/>
</dbReference>
<dbReference type="PANTHER" id="PTHR15184:SF81">
    <property type="entry name" value="FLAGELLUM-SPECIFIC ATP SYNTHASE"/>
    <property type="match status" value="1"/>
</dbReference>
<keyword evidence="9" id="KW-1005">Bacterial flagellum biogenesis</keyword>
<dbReference type="GO" id="GO:0071973">
    <property type="term" value="P:bacterial-type flagellum-dependent cell motility"/>
    <property type="evidence" value="ECO:0007669"/>
    <property type="project" value="InterPro"/>
</dbReference>
<dbReference type="InterPro" id="IPR027417">
    <property type="entry name" value="P-loop_NTPase"/>
</dbReference>
<evidence type="ECO:0000256" key="4">
    <source>
        <dbReference type="ARBA" id="ARBA00020580"/>
    </source>
</evidence>
<keyword evidence="18" id="KW-0969">Cilium</keyword>
<dbReference type="InterPro" id="IPR003593">
    <property type="entry name" value="AAA+_ATPase"/>
</dbReference>
<dbReference type="PANTHER" id="PTHR15184">
    <property type="entry name" value="ATP SYNTHASE"/>
    <property type="match status" value="1"/>
</dbReference>
<proteinExistence type="inferred from homology"/>
<evidence type="ECO:0000256" key="1">
    <source>
        <dbReference type="ARBA" id="ARBA00004496"/>
    </source>
</evidence>
<keyword evidence="7" id="KW-0547">Nucleotide-binding</keyword>
<evidence type="ECO:0000313" key="18">
    <source>
        <dbReference type="EMBL" id="NZA27895.1"/>
    </source>
</evidence>
<evidence type="ECO:0000256" key="16">
    <source>
        <dbReference type="ARBA" id="ARBA00034006"/>
    </source>
</evidence>
<evidence type="ECO:0000256" key="6">
    <source>
        <dbReference type="ARBA" id="ARBA00022490"/>
    </source>
</evidence>
<dbReference type="InterPro" id="IPR005714">
    <property type="entry name" value="ATPase_T3SS_FliI/YscN"/>
</dbReference>
<keyword evidence="12" id="KW-1278">Translocase</keyword>
<dbReference type="EC" id="7.1.2.2" evidence="3"/>
<keyword evidence="18" id="KW-0966">Cell projection</keyword>
<evidence type="ECO:0000256" key="7">
    <source>
        <dbReference type="ARBA" id="ARBA00022741"/>
    </source>
</evidence>
<dbReference type="InterPro" id="IPR000194">
    <property type="entry name" value="ATPase_F1/V1/A1_a/bsu_nucl-bd"/>
</dbReference>
<dbReference type="GO" id="GO:0030257">
    <property type="term" value="C:type III protein secretion system complex"/>
    <property type="evidence" value="ECO:0007669"/>
    <property type="project" value="InterPro"/>
</dbReference>
<keyword evidence="6" id="KW-0963">Cytoplasm</keyword>
<keyword evidence="19" id="KW-1185">Reference proteome</keyword>
<dbReference type="Pfam" id="PF18269">
    <property type="entry name" value="T3SS_ATPase_C"/>
    <property type="match status" value="1"/>
</dbReference>
<keyword evidence="5" id="KW-0813">Transport</keyword>
<sequence>MSAATPAAVRSGTAIPADWLAARNLRLATRLGATGPDPAAGRGLIREGILRRAVGLTLEAVGCEAPLGATCRVEVADGGWVDAEVVGFAGERIYLMPSAELHGLLPNARVVPLRRRGRVEVGEGLLGRVIDSDGVPLDGKGPLRSEATVGLAGQTINPLAREPIIQPLDVGVRAINALLPIGRGQRVGLFAGSGVGKSTLLGMMTRYTAADVIVVGLIGERGREVRDFVESTLGEEGLRRAVVVAAPADRPPLARLQGAYRATAIAEWFRDQGLNVLLLMDSLTRFAQAQREIGLSVGEPPTTRGYPPSVFARLPALVERAGNGAAGRGSITAFYTVLTEGDDPQDPIADAARAILDGHILLSRRIADAGLYPAIDVEASVSRVVTEIADEAWRGRIRALKRLVSAYNSHRDLIAIGAYQRGGDPAVDEALERWPEIMAFLGQDVAHAADLGHSRDALARLLEPAPPAAPSASTEEVPA</sequence>
<dbReference type="PROSITE" id="PS00152">
    <property type="entry name" value="ATPASE_ALPHA_BETA"/>
    <property type="match status" value="1"/>
</dbReference>
<comment type="caution">
    <text evidence="18">The sequence shown here is derived from an EMBL/GenBank/DDBJ whole genome shotgun (WGS) entry which is preliminary data.</text>
</comment>
<dbReference type="Proteomes" id="UP000578091">
    <property type="component" value="Unassembled WGS sequence"/>
</dbReference>
<comment type="similarity">
    <text evidence="2">Belongs to the ATPase alpha/beta chains family.</text>
</comment>
<dbReference type="InterPro" id="IPR050053">
    <property type="entry name" value="ATPase_alpha/beta_chains"/>
</dbReference>
<comment type="subcellular location">
    <subcellularLocation>
        <location evidence="1">Cytoplasm</location>
    </subcellularLocation>
</comment>
<name>A0A853JGB8_9GAMM</name>
<reference evidence="18 19" key="1">
    <citation type="submission" date="2020-07" db="EMBL/GenBank/DDBJ databases">
        <title>Luteimonas sp. SJ-92.</title>
        <authorList>
            <person name="Huang X.-X."/>
            <person name="Xu L."/>
            <person name="Sun J.-Q."/>
        </authorList>
    </citation>
    <scope>NUCLEOTIDE SEQUENCE [LARGE SCALE GENOMIC DNA]</scope>
    <source>
        <strain evidence="18 19">SJ-92</strain>
    </source>
</reference>
<keyword evidence="15" id="KW-0066">ATP synthesis</keyword>
<dbReference type="InterPro" id="IPR020005">
    <property type="entry name" value="FliI_clade1"/>
</dbReference>